<dbReference type="STRING" id="349521.HCH_04727"/>
<proteinExistence type="predicted"/>
<keyword evidence="1 2" id="KW-0129">CBS domain</keyword>
<gene>
    <name evidence="5" type="ordered locus">HCH_04727</name>
</gene>
<dbReference type="HOGENOM" id="CLU_1419702_0_0_6"/>
<evidence type="ECO:0000256" key="2">
    <source>
        <dbReference type="PROSITE-ProRule" id="PRU00703"/>
    </source>
</evidence>
<evidence type="ECO:0000313" key="5">
    <source>
        <dbReference type="EMBL" id="ABC31425.1"/>
    </source>
</evidence>
<name>Q2SD49_HAHCH</name>
<evidence type="ECO:0000259" key="4">
    <source>
        <dbReference type="PROSITE" id="PS51371"/>
    </source>
</evidence>
<dbReference type="SMART" id="SM00116">
    <property type="entry name" value="CBS"/>
    <property type="match status" value="2"/>
</dbReference>
<evidence type="ECO:0000313" key="6">
    <source>
        <dbReference type="Proteomes" id="UP000000238"/>
    </source>
</evidence>
<organism evidence="5 6">
    <name type="scientific">Hahella chejuensis (strain KCTC 2396)</name>
    <dbReference type="NCBI Taxonomy" id="349521"/>
    <lineage>
        <taxon>Bacteria</taxon>
        <taxon>Pseudomonadati</taxon>
        <taxon>Pseudomonadota</taxon>
        <taxon>Gammaproteobacteria</taxon>
        <taxon>Oceanospirillales</taxon>
        <taxon>Hahellaceae</taxon>
        <taxon>Hahella</taxon>
    </lineage>
</organism>
<dbReference type="eggNOG" id="COG2524">
    <property type="taxonomic scope" value="Bacteria"/>
</dbReference>
<dbReference type="Proteomes" id="UP000000238">
    <property type="component" value="Chromosome"/>
</dbReference>
<protein>
    <submittedName>
        <fullName evidence="5">Protein containing CBS domains</fullName>
    </submittedName>
</protein>
<dbReference type="InterPro" id="IPR046342">
    <property type="entry name" value="CBS_dom_sf"/>
</dbReference>
<dbReference type="EMBL" id="CP000155">
    <property type="protein sequence ID" value="ABC31425.1"/>
    <property type="molecule type" value="Genomic_DNA"/>
</dbReference>
<dbReference type="SUPFAM" id="SSF54631">
    <property type="entry name" value="CBS-domain pair"/>
    <property type="match status" value="1"/>
</dbReference>
<dbReference type="PANTHER" id="PTHR43080:SF2">
    <property type="entry name" value="CBS DOMAIN-CONTAINING PROTEIN"/>
    <property type="match status" value="1"/>
</dbReference>
<keyword evidence="6" id="KW-1185">Reference proteome</keyword>
<evidence type="ECO:0000256" key="1">
    <source>
        <dbReference type="ARBA" id="ARBA00023122"/>
    </source>
</evidence>
<dbReference type="Pfam" id="PF00571">
    <property type="entry name" value="CBS"/>
    <property type="match status" value="2"/>
</dbReference>
<reference evidence="5 6" key="1">
    <citation type="journal article" date="2005" name="Nucleic Acids Res.">
        <title>Genomic blueprint of Hahella chejuensis, a marine microbe producing an algicidal agent.</title>
        <authorList>
            <person name="Jeong H."/>
            <person name="Yim J.H."/>
            <person name="Lee C."/>
            <person name="Choi S.-H."/>
            <person name="Park Y.K."/>
            <person name="Yoon S.H."/>
            <person name="Hur C.-G."/>
            <person name="Kang H.-Y."/>
            <person name="Kim D."/>
            <person name="Lee H.H."/>
            <person name="Park K.H."/>
            <person name="Park S.-H."/>
            <person name="Park H.-S."/>
            <person name="Lee H.K."/>
            <person name="Oh T.K."/>
            <person name="Kim J.F."/>
        </authorList>
    </citation>
    <scope>NUCLEOTIDE SEQUENCE [LARGE SCALE GENOMIC DNA]</scope>
    <source>
        <strain evidence="5 6">KCTC 2396</strain>
    </source>
</reference>
<accession>Q2SD49</accession>
<feature type="domain" description="CBS" evidence="4">
    <location>
        <begin position="72"/>
        <end position="128"/>
    </location>
</feature>
<evidence type="ECO:0000256" key="3">
    <source>
        <dbReference type="SAM" id="MobiDB-lite"/>
    </source>
</evidence>
<dbReference type="OrthoDB" id="5801368at2"/>
<dbReference type="Gene3D" id="3.10.580.10">
    <property type="entry name" value="CBS-domain"/>
    <property type="match status" value="1"/>
</dbReference>
<dbReference type="InterPro" id="IPR051257">
    <property type="entry name" value="Diverse_CBS-Domain"/>
</dbReference>
<dbReference type="AlphaFoldDB" id="Q2SD49"/>
<dbReference type="KEGG" id="hch:HCH_04727"/>
<dbReference type="RefSeq" id="WP_011398490.1">
    <property type="nucleotide sequence ID" value="NC_007645.1"/>
</dbReference>
<feature type="region of interest" description="Disordered" evidence="3">
    <location>
        <begin position="35"/>
        <end position="60"/>
    </location>
</feature>
<sequence length="191" mass="21190">MPIYLVDAGHRIITPLSVDPRIKSVEELKSISAIHPIGPQDHGTRENFPYSGSEQESAPEGDISRLNAHDVMSSPVLYGKQDWSLDEGLSFLHEHKIRHLPVRDDQEVVGFLVERELLQAKLEQPEATLADLCAPYLMVGDDADLRRVSLVLVERDLDGALVRNVQGEVIGVLTATDILKAIAHFEVEAWA</sequence>
<dbReference type="PROSITE" id="PS51371">
    <property type="entry name" value="CBS"/>
    <property type="match status" value="1"/>
</dbReference>
<dbReference type="PANTHER" id="PTHR43080">
    <property type="entry name" value="CBS DOMAIN-CONTAINING PROTEIN CBSX3, MITOCHONDRIAL"/>
    <property type="match status" value="1"/>
</dbReference>
<dbReference type="InterPro" id="IPR000644">
    <property type="entry name" value="CBS_dom"/>
</dbReference>